<proteinExistence type="predicted"/>
<sequence>MWFGKHSAISIQISAISYQLVGWAKSDAARSWGGSAVLGVPPMSDWRGFPYERLHQDTFW</sequence>
<evidence type="ECO:0000313" key="1">
    <source>
        <dbReference type="EMBL" id="AOX01118.1"/>
    </source>
</evidence>
<organism evidence="1 2">
    <name type="scientific">Moorena producens PAL-8-15-08-1</name>
    <dbReference type="NCBI Taxonomy" id="1458985"/>
    <lineage>
        <taxon>Bacteria</taxon>
        <taxon>Bacillati</taxon>
        <taxon>Cyanobacteriota</taxon>
        <taxon>Cyanophyceae</taxon>
        <taxon>Coleofasciculales</taxon>
        <taxon>Coleofasciculaceae</taxon>
        <taxon>Moorena</taxon>
    </lineage>
</organism>
<dbReference type="Proteomes" id="UP000177870">
    <property type="component" value="Chromosome"/>
</dbReference>
<dbReference type="EMBL" id="CP017599">
    <property type="protein sequence ID" value="AOX01118.1"/>
    <property type="molecule type" value="Genomic_DNA"/>
</dbReference>
<evidence type="ECO:0000313" key="2">
    <source>
        <dbReference type="Proteomes" id="UP000177870"/>
    </source>
</evidence>
<protein>
    <submittedName>
        <fullName evidence="1">Uncharacterized protein</fullName>
    </submittedName>
</protein>
<accession>A0A1D8TTZ5</accession>
<dbReference type="STRING" id="1458985.BJP34_18210"/>
<name>A0A1D8TTZ5_9CYAN</name>
<gene>
    <name evidence="1" type="ORF">BJP34_18210</name>
</gene>
<dbReference type="KEGG" id="mpro:BJP34_18210"/>
<reference evidence="2" key="1">
    <citation type="submission" date="2016-10" db="EMBL/GenBank/DDBJ databases">
        <title>Comparative genomics uncovers the prolific and rare metabolic potential of the cyanobacterial genus Moorea.</title>
        <authorList>
            <person name="Leao T."/>
            <person name="Castelao G."/>
            <person name="Korobeynikov A."/>
            <person name="Monroe E.A."/>
            <person name="Podell S."/>
            <person name="Glukhov E."/>
            <person name="Allen E."/>
            <person name="Gerwick W.H."/>
            <person name="Gerwick L."/>
        </authorList>
    </citation>
    <scope>NUCLEOTIDE SEQUENCE [LARGE SCALE GENOMIC DNA]</scope>
    <source>
        <strain evidence="2">PAL-8-15-08-1</strain>
    </source>
</reference>
<dbReference type="AlphaFoldDB" id="A0A1D8TTZ5"/>